<proteinExistence type="predicted"/>
<evidence type="ECO:0000313" key="1">
    <source>
        <dbReference type="EMBL" id="QPH02616.1"/>
    </source>
</evidence>
<sequence>MEPKNTLVARKLRPSKANSTVASQVNVGPKVATSRPEEKAVHVVVQELVEMDRNLRLSTKMQQEAIRASVLVFNAEEDGIFQLGAGPNAEQGSLLANFELGAVA</sequence>
<dbReference type="AlphaFoldDB" id="A0A7S9PW22"/>
<organism evidence="1 2">
    <name type="scientific">Epichloe festucae (strain Fl1)</name>
    <dbReference type="NCBI Taxonomy" id="877507"/>
    <lineage>
        <taxon>Eukaryota</taxon>
        <taxon>Fungi</taxon>
        <taxon>Dikarya</taxon>
        <taxon>Ascomycota</taxon>
        <taxon>Pezizomycotina</taxon>
        <taxon>Sordariomycetes</taxon>
        <taxon>Hypocreomycetidae</taxon>
        <taxon>Hypocreales</taxon>
        <taxon>Clavicipitaceae</taxon>
        <taxon>Epichloe</taxon>
    </lineage>
</organism>
<gene>
    <name evidence="1" type="ORF">C2857_006829</name>
</gene>
<protein>
    <submittedName>
        <fullName evidence="1">Uncharacterized protein</fullName>
    </submittedName>
</protein>
<accession>A0A7S9PW22</accession>
<dbReference type="Proteomes" id="UP000594364">
    <property type="component" value="Chromosome 3"/>
</dbReference>
<reference evidence="1 2" key="1">
    <citation type="journal article" date="2018" name="PLoS Genet.">
        <title>Repeat elements organise 3D genome structure and mediate transcription in the filamentous fungus Epichloe festucae.</title>
        <authorList>
            <person name="Winter D.J."/>
            <person name="Ganley A.R.D."/>
            <person name="Young C.A."/>
            <person name="Liachko I."/>
            <person name="Schardl C.L."/>
            <person name="Dupont P.Y."/>
            <person name="Berry D."/>
            <person name="Ram A."/>
            <person name="Scott B."/>
            <person name="Cox M.P."/>
        </authorList>
    </citation>
    <scope>NUCLEOTIDE SEQUENCE [LARGE SCALE GENOMIC DNA]</scope>
    <source>
        <strain evidence="1 2">Fl1</strain>
    </source>
</reference>
<evidence type="ECO:0000313" key="2">
    <source>
        <dbReference type="Proteomes" id="UP000594364"/>
    </source>
</evidence>
<dbReference type="OrthoDB" id="10520230at2759"/>
<keyword evidence="2" id="KW-1185">Reference proteome</keyword>
<name>A0A7S9PW22_EPIFF</name>
<dbReference type="EMBL" id="CP031387">
    <property type="protein sequence ID" value="QPH02616.1"/>
    <property type="molecule type" value="Genomic_DNA"/>
</dbReference>